<reference evidence="1" key="1">
    <citation type="journal article" date="2015" name="Nature">
        <title>Complex archaea that bridge the gap between prokaryotes and eukaryotes.</title>
        <authorList>
            <person name="Spang A."/>
            <person name="Saw J.H."/>
            <person name="Jorgensen S.L."/>
            <person name="Zaremba-Niedzwiedzka K."/>
            <person name="Martijn J."/>
            <person name="Lind A.E."/>
            <person name="van Eijk R."/>
            <person name="Schleper C."/>
            <person name="Guy L."/>
            <person name="Ettema T.J."/>
        </authorList>
    </citation>
    <scope>NUCLEOTIDE SEQUENCE</scope>
</reference>
<organism evidence="1">
    <name type="scientific">marine sediment metagenome</name>
    <dbReference type="NCBI Taxonomy" id="412755"/>
    <lineage>
        <taxon>unclassified sequences</taxon>
        <taxon>metagenomes</taxon>
        <taxon>ecological metagenomes</taxon>
    </lineage>
</organism>
<proteinExistence type="predicted"/>
<evidence type="ECO:0000313" key="1">
    <source>
        <dbReference type="EMBL" id="KKM24431.1"/>
    </source>
</evidence>
<dbReference type="AlphaFoldDB" id="A0A0F9I9Z2"/>
<accession>A0A0F9I9Z2</accession>
<gene>
    <name evidence="1" type="ORF">LCGC14_1605190</name>
</gene>
<sequence>MTKREAKICALKIMSGALQKERMAWTDIAEMETSHLGYGENQKVQDELFGLQARLTYRIKKLEYKTKYKKI</sequence>
<dbReference type="EMBL" id="LAZR01012926">
    <property type="protein sequence ID" value="KKM24431.1"/>
    <property type="molecule type" value="Genomic_DNA"/>
</dbReference>
<protein>
    <submittedName>
        <fullName evidence="1">Uncharacterized protein</fullName>
    </submittedName>
</protein>
<comment type="caution">
    <text evidence="1">The sequence shown here is derived from an EMBL/GenBank/DDBJ whole genome shotgun (WGS) entry which is preliminary data.</text>
</comment>
<name>A0A0F9I9Z2_9ZZZZ</name>